<reference evidence="6 7" key="1">
    <citation type="submission" date="2014-08" db="EMBL/GenBank/DDBJ databases">
        <title>Porphyromonas gulae strain:COT-052_OH1451 Genome sequencing.</title>
        <authorList>
            <person name="Wallis C."/>
            <person name="Deusch O."/>
            <person name="O'Flynn C."/>
            <person name="Davis I."/>
            <person name="Jospin G."/>
            <person name="Darling A.E."/>
            <person name="Coil D.A."/>
            <person name="Alexiev A."/>
            <person name="Horsfall A."/>
            <person name="Kirkwood N."/>
            <person name="Harris S."/>
            <person name="Eisen J.A."/>
        </authorList>
    </citation>
    <scope>NUCLEOTIDE SEQUENCE [LARGE SCALE GENOMIC DNA]</scope>
    <source>
        <strain evidence="7">COT-052 OH1451</strain>
    </source>
</reference>
<dbReference type="SUPFAM" id="SSF53756">
    <property type="entry name" value="UDP-Glycosyltransferase/glycogen phosphorylase"/>
    <property type="match status" value="1"/>
</dbReference>
<dbReference type="eggNOG" id="COG0297">
    <property type="taxonomic scope" value="Bacteria"/>
</dbReference>
<comment type="catalytic activity">
    <reaction evidence="1">
        <text>[(1-&gt;4)-alpha-D-glucosyl](n) + ADP-alpha-D-glucose = [(1-&gt;4)-alpha-D-glucosyl](n+1) + ADP + H(+)</text>
        <dbReference type="Rhea" id="RHEA:18189"/>
        <dbReference type="Rhea" id="RHEA-COMP:9584"/>
        <dbReference type="Rhea" id="RHEA-COMP:9587"/>
        <dbReference type="ChEBI" id="CHEBI:15378"/>
        <dbReference type="ChEBI" id="CHEBI:15444"/>
        <dbReference type="ChEBI" id="CHEBI:57498"/>
        <dbReference type="ChEBI" id="CHEBI:456216"/>
        <dbReference type="EC" id="2.4.1.21"/>
    </reaction>
</comment>
<dbReference type="PANTHER" id="PTHR45825">
    <property type="entry name" value="GRANULE-BOUND STARCH SYNTHASE 1, CHLOROPLASTIC/AMYLOPLASTIC"/>
    <property type="match status" value="1"/>
</dbReference>
<dbReference type="OrthoDB" id="9808590at2"/>
<comment type="caution">
    <text evidence="6">The sequence shown here is derived from an EMBL/GenBank/DDBJ whole genome shotgun (WGS) entry which is preliminary data.</text>
</comment>
<keyword evidence="4" id="KW-0808">Transferase</keyword>
<dbReference type="Gene3D" id="3.40.50.2000">
    <property type="entry name" value="Glycogen Phosphorylase B"/>
    <property type="match status" value="1"/>
</dbReference>
<dbReference type="Pfam" id="PF08323">
    <property type="entry name" value="Glyco_transf_5"/>
    <property type="match status" value="1"/>
</dbReference>
<dbReference type="PANTHER" id="PTHR45825:SF11">
    <property type="entry name" value="ALPHA AMYLASE DOMAIN-CONTAINING PROTEIN"/>
    <property type="match status" value="1"/>
</dbReference>
<evidence type="ECO:0000313" key="7">
    <source>
        <dbReference type="Proteomes" id="UP000030130"/>
    </source>
</evidence>
<name>A0A0A2F8E8_9PORP</name>
<dbReference type="STRING" id="111105.HR09_09555"/>
<evidence type="ECO:0000313" key="6">
    <source>
        <dbReference type="EMBL" id="KGN86322.1"/>
    </source>
</evidence>
<evidence type="ECO:0000256" key="3">
    <source>
        <dbReference type="ARBA" id="ARBA00022676"/>
    </source>
</evidence>
<gene>
    <name evidence="6" type="ORF">HR08_03835</name>
</gene>
<evidence type="ECO:0000256" key="1">
    <source>
        <dbReference type="ARBA" id="ARBA00001478"/>
    </source>
</evidence>
<dbReference type="EC" id="2.4.1.21" evidence="2"/>
<accession>A0A0A2F8E8</accession>
<dbReference type="Proteomes" id="UP000030130">
    <property type="component" value="Unassembled WGS sequence"/>
</dbReference>
<organism evidence="6 7">
    <name type="scientific">Porphyromonas gulae</name>
    <dbReference type="NCBI Taxonomy" id="111105"/>
    <lineage>
        <taxon>Bacteria</taxon>
        <taxon>Pseudomonadati</taxon>
        <taxon>Bacteroidota</taxon>
        <taxon>Bacteroidia</taxon>
        <taxon>Bacteroidales</taxon>
        <taxon>Porphyromonadaceae</taxon>
        <taxon>Porphyromonas</taxon>
    </lineage>
</organism>
<dbReference type="AlphaFoldDB" id="A0A0A2F8E8"/>
<dbReference type="InterPro" id="IPR013534">
    <property type="entry name" value="Starch_synth_cat_dom"/>
</dbReference>
<sequence>MDSKKVLYISQEIFPYLPETDISVVSRKLPQAIQERGNEVRIFMPRYGIINERRNQLHEVIRLSGINMIINDNDHPLIIKVASIQSARMQVYFIDNDDFFKRKTMYDIKPKQENDNDERAIFFVRGALEAIKKLRWIPDVIHCHGWFTALAALYLKKVYADDPCLQKAKVVYSVYDDAGQGVIPETLFSKLEFDKITADDLSVMGESADYMALSRLAIRYADGVIQGAETVAPELTDYISSLEGKAFLPYQGKENYEEAFDNFYSDLLTTN</sequence>
<dbReference type="RefSeq" id="WP_039420607.1">
    <property type="nucleotide sequence ID" value="NZ_JRAI01000038.1"/>
</dbReference>
<dbReference type="EMBL" id="JRAI01000038">
    <property type="protein sequence ID" value="KGN86322.1"/>
    <property type="molecule type" value="Genomic_DNA"/>
</dbReference>
<proteinExistence type="predicted"/>
<evidence type="ECO:0000256" key="4">
    <source>
        <dbReference type="ARBA" id="ARBA00022679"/>
    </source>
</evidence>
<evidence type="ECO:0000256" key="2">
    <source>
        <dbReference type="ARBA" id="ARBA00012588"/>
    </source>
</evidence>
<protein>
    <recommendedName>
        <fullName evidence="2">starch synthase</fullName>
        <ecNumber evidence="2">2.4.1.21</ecNumber>
    </recommendedName>
</protein>
<dbReference type="GO" id="GO:0009011">
    <property type="term" value="F:alpha-1,4-glucan glucosyltransferase (ADP-glucose donor) activity"/>
    <property type="evidence" value="ECO:0007669"/>
    <property type="project" value="UniProtKB-EC"/>
</dbReference>
<evidence type="ECO:0000259" key="5">
    <source>
        <dbReference type="Pfam" id="PF08323"/>
    </source>
</evidence>
<feature type="domain" description="Starch synthase catalytic" evidence="5">
    <location>
        <begin position="5"/>
        <end position="237"/>
    </location>
</feature>
<keyword evidence="3" id="KW-0328">Glycosyltransferase</keyword>